<name>A0ABV6CRS3_9SPHN</name>
<dbReference type="PANTHER" id="PTHR33336:SF3">
    <property type="entry name" value="ABM DOMAIN-CONTAINING PROTEIN"/>
    <property type="match status" value="1"/>
</dbReference>
<protein>
    <submittedName>
        <fullName evidence="2">Quinol monooxygenase</fullName>
        <ecNumber evidence="2">1.-.-.-</ecNumber>
    </submittedName>
</protein>
<keyword evidence="3" id="KW-1185">Reference proteome</keyword>
<dbReference type="EMBL" id="JBHLWK010000007">
    <property type="protein sequence ID" value="MFC0203430.1"/>
    <property type="molecule type" value="Genomic_DNA"/>
</dbReference>
<dbReference type="InterPro" id="IPR011008">
    <property type="entry name" value="Dimeric_a/b-barrel"/>
</dbReference>
<dbReference type="EC" id="1.-.-.-" evidence="2"/>
<accession>A0ABV6CRS3</accession>
<dbReference type="Gene3D" id="3.30.70.100">
    <property type="match status" value="1"/>
</dbReference>
<keyword evidence="2" id="KW-0503">Monooxygenase</keyword>
<organism evidence="2 3">
    <name type="scientific">Novosphingobium soli</name>
    <dbReference type="NCBI Taxonomy" id="574956"/>
    <lineage>
        <taxon>Bacteria</taxon>
        <taxon>Pseudomonadati</taxon>
        <taxon>Pseudomonadota</taxon>
        <taxon>Alphaproteobacteria</taxon>
        <taxon>Sphingomonadales</taxon>
        <taxon>Sphingomonadaceae</taxon>
        <taxon>Novosphingobium</taxon>
    </lineage>
</organism>
<evidence type="ECO:0000313" key="2">
    <source>
        <dbReference type="EMBL" id="MFC0203430.1"/>
    </source>
</evidence>
<evidence type="ECO:0000259" key="1">
    <source>
        <dbReference type="PROSITE" id="PS51725"/>
    </source>
</evidence>
<dbReference type="Proteomes" id="UP001589798">
    <property type="component" value="Unassembled WGS sequence"/>
</dbReference>
<feature type="domain" description="ABM" evidence="1">
    <location>
        <begin position="4"/>
        <end position="93"/>
    </location>
</feature>
<sequence length="97" mass="10928">MADLAKIVLLRAKPERVADLEATLRRLLSATRQEAASTACELHRSSEEEAQFMVYERWSDDAGFARHMEQPHTFEFLALAGDLLAEPPQVLSFDTLP</sequence>
<dbReference type="PROSITE" id="PS51725">
    <property type="entry name" value="ABM"/>
    <property type="match status" value="1"/>
</dbReference>
<dbReference type="SUPFAM" id="SSF54909">
    <property type="entry name" value="Dimeric alpha+beta barrel"/>
    <property type="match status" value="1"/>
</dbReference>
<dbReference type="InterPro" id="IPR050744">
    <property type="entry name" value="AI-2_Isomerase_LsrG"/>
</dbReference>
<proteinExistence type="predicted"/>
<reference evidence="2 3" key="1">
    <citation type="submission" date="2024-09" db="EMBL/GenBank/DDBJ databases">
        <authorList>
            <person name="Sun Q."/>
            <person name="Mori K."/>
        </authorList>
    </citation>
    <scope>NUCLEOTIDE SEQUENCE [LARGE SCALE GENOMIC DNA]</scope>
    <source>
        <strain evidence="2 3">CCM 7706</strain>
    </source>
</reference>
<comment type="caution">
    <text evidence="2">The sequence shown here is derived from an EMBL/GenBank/DDBJ whole genome shotgun (WGS) entry which is preliminary data.</text>
</comment>
<dbReference type="InterPro" id="IPR007138">
    <property type="entry name" value="ABM_dom"/>
</dbReference>
<dbReference type="Pfam" id="PF03992">
    <property type="entry name" value="ABM"/>
    <property type="match status" value="1"/>
</dbReference>
<dbReference type="RefSeq" id="WP_379486204.1">
    <property type="nucleotide sequence ID" value="NZ_JBHLWK010000007.1"/>
</dbReference>
<keyword evidence="2" id="KW-0560">Oxidoreductase</keyword>
<gene>
    <name evidence="2" type="ORF">ACFFJC_03990</name>
</gene>
<dbReference type="GO" id="GO:0004497">
    <property type="term" value="F:monooxygenase activity"/>
    <property type="evidence" value="ECO:0007669"/>
    <property type="project" value="UniProtKB-KW"/>
</dbReference>
<evidence type="ECO:0000313" key="3">
    <source>
        <dbReference type="Proteomes" id="UP001589798"/>
    </source>
</evidence>
<dbReference type="PANTHER" id="PTHR33336">
    <property type="entry name" value="QUINOL MONOOXYGENASE YGIN-RELATED"/>
    <property type="match status" value="1"/>
</dbReference>